<evidence type="ECO:0000256" key="1">
    <source>
        <dbReference type="ARBA" id="ARBA00010552"/>
    </source>
</evidence>
<dbReference type="SUPFAM" id="SSF55298">
    <property type="entry name" value="YjgF-like"/>
    <property type="match status" value="1"/>
</dbReference>
<dbReference type="Proteomes" id="UP001500393">
    <property type="component" value="Unassembled WGS sequence"/>
</dbReference>
<name>A0ABP4QG28_9ACTN</name>
<dbReference type="InterPro" id="IPR006175">
    <property type="entry name" value="YjgF/YER057c/UK114"/>
</dbReference>
<dbReference type="PANTHER" id="PTHR11803">
    <property type="entry name" value="2-IMINOBUTANOATE/2-IMINOPROPANOATE DEAMINASE RIDA"/>
    <property type="match status" value="1"/>
</dbReference>
<protein>
    <submittedName>
        <fullName evidence="2">RidA family protein</fullName>
    </submittedName>
</protein>
<dbReference type="InterPro" id="IPR035959">
    <property type="entry name" value="RutC-like_sf"/>
</dbReference>
<keyword evidence="3" id="KW-1185">Reference proteome</keyword>
<dbReference type="EMBL" id="BAAAOS010000058">
    <property type="protein sequence ID" value="GAA1609755.1"/>
    <property type="molecule type" value="Genomic_DNA"/>
</dbReference>
<organism evidence="2 3">
    <name type="scientific">Kribbella sancticallisti</name>
    <dbReference type="NCBI Taxonomy" id="460087"/>
    <lineage>
        <taxon>Bacteria</taxon>
        <taxon>Bacillati</taxon>
        <taxon>Actinomycetota</taxon>
        <taxon>Actinomycetes</taxon>
        <taxon>Propionibacteriales</taxon>
        <taxon>Kribbellaceae</taxon>
        <taxon>Kribbella</taxon>
    </lineage>
</organism>
<dbReference type="Pfam" id="PF01042">
    <property type="entry name" value="Ribonuc_L-PSP"/>
    <property type="match status" value="1"/>
</dbReference>
<comment type="similarity">
    <text evidence="1">Belongs to the RutC family.</text>
</comment>
<dbReference type="Gene3D" id="3.30.1330.40">
    <property type="entry name" value="RutC-like"/>
    <property type="match status" value="1"/>
</dbReference>
<evidence type="ECO:0000313" key="3">
    <source>
        <dbReference type="Proteomes" id="UP001500393"/>
    </source>
</evidence>
<proteinExistence type="inferred from homology"/>
<evidence type="ECO:0000313" key="2">
    <source>
        <dbReference type="EMBL" id="GAA1609755.1"/>
    </source>
</evidence>
<dbReference type="CDD" id="cd00448">
    <property type="entry name" value="YjgF_YER057c_UK114_family"/>
    <property type="match status" value="1"/>
</dbReference>
<comment type="caution">
    <text evidence="2">The sequence shown here is derived from an EMBL/GenBank/DDBJ whole genome shotgun (WGS) entry which is preliminary data.</text>
</comment>
<gene>
    <name evidence="2" type="ORF">GCM10009789_75160</name>
</gene>
<reference evidence="3" key="1">
    <citation type="journal article" date="2019" name="Int. J. Syst. Evol. Microbiol.">
        <title>The Global Catalogue of Microorganisms (GCM) 10K type strain sequencing project: providing services to taxonomists for standard genome sequencing and annotation.</title>
        <authorList>
            <consortium name="The Broad Institute Genomics Platform"/>
            <consortium name="The Broad Institute Genome Sequencing Center for Infectious Disease"/>
            <person name="Wu L."/>
            <person name="Ma J."/>
        </authorList>
    </citation>
    <scope>NUCLEOTIDE SEQUENCE [LARGE SCALE GENOMIC DNA]</scope>
    <source>
        <strain evidence="3">JCM 14969</strain>
    </source>
</reference>
<sequence>MSVTLINPDCLPKPEVYRQLSIATGSRLVFLAGQVARDSEGRPVGEDDLAAQVEQAYLNIGNALTEIGGSFDDVAKLTVYVVDWHLDKMPLLGEGVARAAAKLGVDPVKPITLLGVAALGEPDLLVEVEATAVLD</sequence>
<dbReference type="PANTHER" id="PTHR11803:SF58">
    <property type="entry name" value="PROTEIN HMF1-RELATED"/>
    <property type="match status" value="1"/>
</dbReference>
<accession>A0ABP4QG28</accession>
<dbReference type="RefSeq" id="WP_344221506.1">
    <property type="nucleotide sequence ID" value="NZ_BAAAOS010000058.1"/>
</dbReference>